<feature type="transmembrane region" description="Helical" evidence="8">
    <location>
        <begin position="109"/>
        <end position="128"/>
    </location>
</feature>
<dbReference type="Gene3D" id="1.10.4160.10">
    <property type="entry name" value="Hydantoin permease"/>
    <property type="match status" value="1"/>
</dbReference>
<dbReference type="EMBL" id="JARKIE010000122">
    <property type="protein sequence ID" value="KAJ7681154.1"/>
    <property type="molecule type" value="Genomic_DNA"/>
</dbReference>
<protein>
    <submittedName>
        <fullName evidence="9">Permease for cytosine/purines, uracil, thiamine, allantoin-domain-containing protein</fullName>
    </submittedName>
</protein>
<dbReference type="Pfam" id="PF02133">
    <property type="entry name" value="Transp_cyt_pur"/>
    <property type="match status" value="2"/>
</dbReference>
<accession>A0AAD7G9F1</accession>
<sequence length="468" mass="49644">MSTSILEKFDSDSRSDASSEATFSQRLTRLLRNYGVETHGFVCTSDLPRRFVFTDKKLNSIAPVPKEERTDTRLYDLFLLGFSSNMDIPNLALGAGGPVVFNLSPRSTAIILVISNALAAIIPAYLAIFGPKLGTRAMVQARFSWGVYAVAVPSILNVLSTMGFPVLGAIVGGQMLATTSDKLTPATGIVIIALVSLARRFESVAWIPPVVGLAVMVGVGGKHLGAGPAYPPPTAASIISRGAPWCTVTPDYGVFHDANASSASIFTYTYLGLFLPNILLRVLGAAFAAAAPGVPSWNAGYDNGNDLGGLVSAVLAPCGRFGTCLIVLMALAISAPSAPMMYSFGISLMNINSAFCKVPRYIYIIGYWSASYAGIVVTEHVVFRRCDLERYALADWEDARKLPPGLAALLAFVASFACIVPCMAQTYYVGPVANVTGDIGLVVGFFSACVVYGALRPFKIRCFPGHSS</sequence>
<feature type="transmembrane region" description="Helical" evidence="8">
    <location>
        <begin position="148"/>
        <end position="171"/>
    </location>
</feature>
<evidence type="ECO:0000256" key="2">
    <source>
        <dbReference type="ARBA" id="ARBA00008974"/>
    </source>
</evidence>
<keyword evidence="6 7" id="KW-0472">Membrane</keyword>
<evidence type="ECO:0000313" key="9">
    <source>
        <dbReference type="EMBL" id="KAJ7681154.1"/>
    </source>
</evidence>
<feature type="transmembrane region" description="Helical" evidence="8">
    <location>
        <begin position="204"/>
        <end position="221"/>
    </location>
</feature>
<evidence type="ECO:0000256" key="5">
    <source>
        <dbReference type="ARBA" id="ARBA00022989"/>
    </source>
</evidence>
<evidence type="ECO:0000256" key="8">
    <source>
        <dbReference type="SAM" id="Phobius"/>
    </source>
</evidence>
<dbReference type="PANTHER" id="PTHR31806">
    <property type="entry name" value="PURINE-CYTOSINE PERMEASE FCY2-RELATED"/>
    <property type="match status" value="1"/>
</dbReference>
<dbReference type="InterPro" id="IPR026030">
    <property type="entry name" value="Pur-cyt_permease_Fcy2/21/22"/>
</dbReference>
<gene>
    <name evidence="9" type="ORF">B0H17DRAFT_1232126</name>
</gene>
<dbReference type="GO" id="GO:0022857">
    <property type="term" value="F:transmembrane transporter activity"/>
    <property type="evidence" value="ECO:0007669"/>
    <property type="project" value="InterPro"/>
</dbReference>
<feature type="transmembrane region" description="Helical" evidence="8">
    <location>
        <begin position="268"/>
        <end position="290"/>
    </location>
</feature>
<feature type="transmembrane region" description="Helical" evidence="8">
    <location>
        <begin position="435"/>
        <end position="455"/>
    </location>
</feature>
<dbReference type="AlphaFoldDB" id="A0AAD7G9F1"/>
<evidence type="ECO:0000256" key="3">
    <source>
        <dbReference type="ARBA" id="ARBA00022448"/>
    </source>
</evidence>
<evidence type="ECO:0000256" key="4">
    <source>
        <dbReference type="ARBA" id="ARBA00022692"/>
    </source>
</evidence>
<evidence type="ECO:0000256" key="1">
    <source>
        <dbReference type="ARBA" id="ARBA00004141"/>
    </source>
</evidence>
<evidence type="ECO:0000313" key="10">
    <source>
        <dbReference type="Proteomes" id="UP001221757"/>
    </source>
</evidence>
<dbReference type="GO" id="GO:0005886">
    <property type="term" value="C:plasma membrane"/>
    <property type="evidence" value="ECO:0007669"/>
    <property type="project" value="TreeGrafter"/>
</dbReference>
<organism evidence="9 10">
    <name type="scientific">Mycena rosella</name>
    <name type="common">Pink bonnet</name>
    <name type="synonym">Agaricus rosellus</name>
    <dbReference type="NCBI Taxonomy" id="1033263"/>
    <lineage>
        <taxon>Eukaryota</taxon>
        <taxon>Fungi</taxon>
        <taxon>Dikarya</taxon>
        <taxon>Basidiomycota</taxon>
        <taxon>Agaricomycotina</taxon>
        <taxon>Agaricomycetes</taxon>
        <taxon>Agaricomycetidae</taxon>
        <taxon>Agaricales</taxon>
        <taxon>Marasmiineae</taxon>
        <taxon>Mycenaceae</taxon>
        <taxon>Mycena</taxon>
    </lineage>
</organism>
<reference evidence="9" key="1">
    <citation type="submission" date="2023-03" db="EMBL/GenBank/DDBJ databases">
        <title>Massive genome expansion in bonnet fungi (Mycena s.s.) driven by repeated elements and novel gene families across ecological guilds.</title>
        <authorList>
            <consortium name="Lawrence Berkeley National Laboratory"/>
            <person name="Harder C.B."/>
            <person name="Miyauchi S."/>
            <person name="Viragh M."/>
            <person name="Kuo A."/>
            <person name="Thoen E."/>
            <person name="Andreopoulos B."/>
            <person name="Lu D."/>
            <person name="Skrede I."/>
            <person name="Drula E."/>
            <person name="Henrissat B."/>
            <person name="Morin E."/>
            <person name="Kohler A."/>
            <person name="Barry K."/>
            <person name="LaButti K."/>
            <person name="Morin E."/>
            <person name="Salamov A."/>
            <person name="Lipzen A."/>
            <person name="Mereny Z."/>
            <person name="Hegedus B."/>
            <person name="Baldrian P."/>
            <person name="Stursova M."/>
            <person name="Weitz H."/>
            <person name="Taylor A."/>
            <person name="Grigoriev I.V."/>
            <person name="Nagy L.G."/>
            <person name="Martin F."/>
            <person name="Kauserud H."/>
        </authorList>
    </citation>
    <scope>NUCLEOTIDE SEQUENCE</scope>
    <source>
        <strain evidence="9">CBHHK067</strain>
    </source>
</reference>
<comment type="caution">
    <text evidence="9">The sequence shown here is derived from an EMBL/GenBank/DDBJ whole genome shotgun (WGS) entry which is preliminary data.</text>
</comment>
<name>A0AAD7G9F1_MYCRO</name>
<comment type="subcellular location">
    <subcellularLocation>
        <location evidence="1">Membrane</location>
        <topology evidence="1">Multi-pass membrane protein</topology>
    </subcellularLocation>
</comment>
<proteinExistence type="inferred from homology"/>
<keyword evidence="5 8" id="KW-1133">Transmembrane helix</keyword>
<evidence type="ECO:0000256" key="7">
    <source>
        <dbReference type="PIRNR" id="PIRNR002744"/>
    </source>
</evidence>
<feature type="transmembrane region" description="Helical" evidence="8">
    <location>
        <begin position="183"/>
        <end position="198"/>
    </location>
</feature>
<keyword evidence="4 8" id="KW-0812">Transmembrane</keyword>
<dbReference type="InterPro" id="IPR001248">
    <property type="entry name" value="Pur-cyt_permease"/>
</dbReference>
<dbReference type="PANTHER" id="PTHR31806:SF5">
    <property type="entry name" value="PURINE-CYTOSINE PERMEASE FCY21"/>
    <property type="match status" value="1"/>
</dbReference>
<dbReference type="Proteomes" id="UP001221757">
    <property type="component" value="Unassembled WGS sequence"/>
</dbReference>
<evidence type="ECO:0000256" key="6">
    <source>
        <dbReference type="ARBA" id="ARBA00023136"/>
    </source>
</evidence>
<dbReference type="PIRSF" id="PIRSF002744">
    <property type="entry name" value="Pur-cyt_permease"/>
    <property type="match status" value="1"/>
</dbReference>
<keyword evidence="3 7" id="KW-0813">Transport</keyword>
<comment type="similarity">
    <text evidence="2 7">Belongs to the purine-cytosine permease (2.A.39) family.</text>
</comment>
<keyword evidence="10" id="KW-1185">Reference proteome</keyword>
<feature type="transmembrane region" description="Helical" evidence="8">
    <location>
        <begin position="406"/>
        <end position="429"/>
    </location>
</feature>